<dbReference type="InterPro" id="IPR050194">
    <property type="entry name" value="Glycosyltransferase_grp1"/>
</dbReference>
<gene>
    <name evidence="2" type="ORF">SAMN06295933_3180</name>
</gene>
<dbReference type="Proteomes" id="UP000192906">
    <property type="component" value="Unassembled WGS sequence"/>
</dbReference>
<protein>
    <submittedName>
        <fullName evidence="2">Glycosyltransferase involved in cell wall bisynthesis</fullName>
    </submittedName>
</protein>
<evidence type="ECO:0000313" key="3">
    <source>
        <dbReference type="Proteomes" id="UP000192906"/>
    </source>
</evidence>
<name>A0A1X7EMA2_9BACT</name>
<dbReference type="InterPro" id="IPR001296">
    <property type="entry name" value="Glyco_trans_1"/>
</dbReference>
<dbReference type="OrthoDB" id="9790710at2"/>
<keyword evidence="2" id="KW-0808">Transferase</keyword>
<dbReference type="GO" id="GO:0016757">
    <property type="term" value="F:glycosyltransferase activity"/>
    <property type="evidence" value="ECO:0007669"/>
    <property type="project" value="InterPro"/>
</dbReference>
<dbReference type="SUPFAM" id="SSF53756">
    <property type="entry name" value="UDP-Glycosyltransferase/glycogen phosphorylase"/>
    <property type="match status" value="1"/>
</dbReference>
<dbReference type="STRING" id="1519643.SAMN06295933_3180"/>
<dbReference type="Pfam" id="PF00534">
    <property type="entry name" value="Glycos_transf_1"/>
    <property type="match status" value="1"/>
</dbReference>
<evidence type="ECO:0000259" key="1">
    <source>
        <dbReference type="Pfam" id="PF00534"/>
    </source>
</evidence>
<keyword evidence="3" id="KW-1185">Reference proteome</keyword>
<organism evidence="2 3">
    <name type="scientific">Desulfovibrio gilichinskyi</name>
    <dbReference type="NCBI Taxonomy" id="1519643"/>
    <lineage>
        <taxon>Bacteria</taxon>
        <taxon>Pseudomonadati</taxon>
        <taxon>Thermodesulfobacteriota</taxon>
        <taxon>Desulfovibrionia</taxon>
        <taxon>Desulfovibrionales</taxon>
        <taxon>Desulfovibrionaceae</taxon>
        <taxon>Desulfovibrio</taxon>
    </lineage>
</organism>
<feature type="domain" description="Glycosyl transferase family 1" evidence="1">
    <location>
        <begin position="184"/>
        <end position="343"/>
    </location>
</feature>
<proteinExistence type="predicted"/>
<reference evidence="3" key="1">
    <citation type="submission" date="2017-04" db="EMBL/GenBank/DDBJ databases">
        <authorList>
            <person name="Varghese N."/>
            <person name="Submissions S."/>
        </authorList>
    </citation>
    <scope>NUCLEOTIDE SEQUENCE [LARGE SCALE GENOMIC DNA]</scope>
    <source>
        <strain evidence="3">K3S</strain>
    </source>
</reference>
<dbReference type="PANTHER" id="PTHR45947">
    <property type="entry name" value="SULFOQUINOVOSYL TRANSFERASE SQD2"/>
    <property type="match status" value="1"/>
</dbReference>
<dbReference type="EMBL" id="FWZU01000005">
    <property type="protein sequence ID" value="SMF36345.1"/>
    <property type="molecule type" value="Genomic_DNA"/>
</dbReference>
<sequence>MSVAGKQQLNSSLIKVLIISRDLDHQGGVVDTVKMLMTNLDESFEATHFAFGRKAGQGLFSGYLQPFFDVFSLAYFLLRNKFDVFHVNPSLNGRAFLRESLVLLLLKIFGYSGRVLVFFHGWTVSFFEQITSNSIYNSIFKWLLSVAGKITVLSSKYEKSLISCGISKGRVEVVSSMFSKNDVPESVDLNVSQPTLLFLSRMVRKKGVYELLDAIEILTAKYPAIKLIFAGDGPERRNLEAESVSRGLSNISFPGFIRGTDKKSALAKSDIFILPTLFSEGCPVSLLESMGAGLACVVPLSGGIEDVVHAGLDAVILPEITVAAIVNAVTYLLESPEIFKAVSLEARQNALRHYEAGIVSMRISSIYKDLAKAGVN</sequence>
<accession>A0A1X7EMA2</accession>
<dbReference type="Gene3D" id="3.40.50.2000">
    <property type="entry name" value="Glycogen Phosphorylase B"/>
    <property type="match status" value="2"/>
</dbReference>
<dbReference type="CDD" id="cd03801">
    <property type="entry name" value="GT4_PimA-like"/>
    <property type="match status" value="1"/>
</dbReference>
<dbReference type="PANTHER" id="PTHR45947:SF3">
    <property type="entry name" value="SULFOQUINOVOSYL TRANSFERASE SQD2"/>
    <property type="match status" value="1"/>
</dbReference>
<dbReference type="AlphaFoldDB" id="A0A1X7EMA2"/>
<evidence type="ECO:0000313" key="2">
    <source>
        <dbReference type="EMBL" id="SMF36345.1"/>
    </source>
</evidence>